<dbReference type="Pfam" id="PF13439">
    <property type="entry name" value="Glyco_transf_4"/>
    <property type="match status" value="1"/>
</dbReference>
<dbReference type="EMBL" id="OKRC01000002">
    <property type="protein sequence ID" value="SPE19696.1"/>
    <property type="molecule type" value="Genomic_DNA"/>
</dbReference>
<comment type="caution">
    <text evidence="3">The sequence shown here is derived from an EMBL/GenBank/DDBJ whole genome shotgun (WGS) entry which is preliminary data.</text>
</comment>
<dbReference type="InterPro" id="IPR001296">
    <property type="entry name" value="Glyco_trans_1"/>
</dbReference>
<keyword evidence="3" id="KW-0808">Transferase</keyword>
<protein>
    <submittedName>
        <fullName evidence="3">Processive diacylglycerol alpha-glucosyltransferase</fullName>
        <ecNumber evidence="3">2.4.1.-</ecNumber>
    </submittedName>
</protein>
<dbReference type="Gene3D" id="3.40.50.2000">
    <property type="entry name" value="Glycogen Phosphorylase B"/>
    <property type="match status" value="2"/>
</dbReference>
<sequence length="352" mass="40131">MKVLLYFESQKLLAKSGIGRALDHQKRALTAMGIDYTLDPNDTDYDILHINTYGLNSRRMIKKARKAGKKVIYHAHSTEEDFRNSFVGSNQLAPFVKHRLVSLYSKADHLITPTLYSKALLQGYGIQVPIAPISNGIDLAKYQATPDKEQAFRAYFNLKPDQKVIICVGLFFQRKGLLDFVEIAKQLPEYTFIWFGDVPMYSIPRNIRLIVKKDHPANVRFPGYIKGDIIEGAYANADLFFFPSYEETEGIVVLEALASHQKVLVRDIPVYHGWLKDQQNCYMGTDNTQFKRLIQDIVEQRVPDLTEAGYQTAESKQITAIGHELAAVYQHVLTPDESNPTYTQIMQHTLKL</sequence>
<dbReference type="PANTHER" id="PTHR45947:SF3">
    <property type="entry name" value="SULFOQUINOVOSYL TRANSFERASE SQD2"/>
    <property type="match status" value="1"/>
</dbReference>
<name>A0AAE8J5V1_LATSK</name>
<dbReference type="Pfam" id="PF00534">
    <property type="entry name" value="Glycos_transf_1"/>
    <property type="match status" value="1"/>
</dbReference>
<evidence type="ECO:0000259" key="1">
    <source>
        <dbReference type="Pfam" id="PF00534"/>
    </source>
</evidence>
<dbReference type="InterPro" id="IPR050194">
    <property type="entry name" value="Glycosyltransferase_grp1"/>
</dbReference>
<organism evidence="3 4">
    <name type="scientific">Latilactobacillus sakei</name>
    <name type="common">Lactobacillus sakei</name>
    <dbReference type="NCBI Taxonomy" id="1599"/>
    <lineage>
        <taxon>Bacteria</taxon>
        <taxon>Bacillati</taxon>
        <taxon>Bacillota</taxon>
        <taxon>Bacilli</taxon>
        <taxon>Lactobacillales</taxon>
        <taxon>Lactobacillaceae</taxon>
        <taxon>Latilactobacillus</taxon>
    </lineage>
</organism>
<evidence type="ECO:0000259" key="2">
    <source>
        <dbReference type="Pfam" id="PF13439"/>
    </source>
</evidence>
<accession>A0AAE8J5V1</accession>
<feature type="domain" description="Glycosyl transferase family 1" evidence="1">
    <location>
        <begin position="152"/>
        <end position="303"/>
    </location>
</feature>
<dbReference type="PANTHER" id="PTHR45947">
    <property type="entry name" value="SULFOQUINOVOSYL TRANSFERASE SQD2"/>
    <property type="match status" value="1"/>
</dbReference>
<dbReference type="AlphaFoldDB" id="A0AAE8J5V1"/>
<proteinExistence type="predicted"/>
<gene>
    <name evidence="3" type="primary">dgs</name>
    <name evidence="3" type="ORF">LAS9267_00666</name>
</gene>
<dbReference type="InterPro" id="IPR028098">
    <property type="entry name" value="Glyco_trans_4-like_N"/>
</dbReference>
<dbReference type="SUPFAM" id="SSF53756">
    <property type="entry name" value="UDP-Glycosyltransferase/glycogen phosphorylase"/>
    <property type="match status" value="1"/>
</dbReference>
<dbReference type="GO" id="GO:0016757">
    <property type="term" value="F:glycosyltransferase activity"/>
    <property type="evidence" value="ECO:0007669"/>
    <property type="project" value="UniProtKB-KW"/>
</dbReference>
<dbReference type="EC" id="2.4.1.-" evidence="3"/>
<reference evidence="3 4" key="1">
    <citation type="submission" date="2018-02" db="EMBL/GenBank/DDBJ databases">
        <authorList>
            <person name="Rodrigo-Torres L."/>
            <person name="Arahal R. D."/>
            <person name="Lucena T."/>
        </authorList>
    </citation>
    <scope>NUCLEOTIDE SEQUENCE [LARGE SCALE GENOMIC DNA]</scope>
    <source>
        <strain evidence="3 4">CECT 9267</strain>
    </source>
</reference>
<keyword evidence="3" id="KW-0328">Glycosyltransferase</keyword>
<dbReference type="Proteomes" id="UP000239650">
    <property type="component" value="Unassembled WGS sequence"/>
</dbReference>
<feature type="domain" description="Glycosyltransferase subfamily 4-like N-terminal" evidence="2">
    <location>
        <begin position="43"/>
        <end position="140"/>
    </location>
</feature>
<evidence type="ECO:0000313" key="4">
    <source>
        <dbReference type="Proteomes" id="UP000239650"/>
    </source>
</evidence>
<evidence type="ECO:0000313" key="3">
    <source>
        <dbReference type="EMBL" id="SPE19696.1"/>
    </source>
</evidence>
<dbReference type="RefSeq" id="WP_076645200.1">
    <property type="nucleotide sequence ID" value="NZ_CBCRUE010000009.1"/>
</dbReference>